<dbReference type="Gene3D" id="3.90.550.20">
    <property type="match status" value="1"/>
</dbReference>
<reference evidence="2" key="1">
    <citation type="submission" date="2017-06" db="EMBL/GenBank/DDBJ databases">
        <authorList>
            <person name="Varghese N."/>
            <person name="Submissions S."/>
        </authorList>
    </citation>
    <scope>NUCLEOTIDE SEQUENCE [LARGE SCALE GENOMIC DNA]</scope>
    <source>
        <strain evidence="2">DSM 22348</strain>
    </source>
</reference>
<sequence>MRALFAHTPTVTAHDSRGLEVCTVSYHRHPDNPVVTDTRRSVQHYDLAGRAARLFDPRLNETPCVQHIHTLSGAIALTDSVDAGVSISLMDAAGRPSLLYTGVGSDSLITREWGYEPSSLPGRVLSIREGLAEQPAMVSERFVWAQQLPEEQRHNLCGQCVRHYDPAGLDQTDSISLCGQQRSTTRRLTTPTHNVDWQGASEDDWRLLLEPDTLTTRALHDSTGKPVAIIDAMGHLRRMAYDVAGQLMCGWITLAGADEQPVIRNITYGAAGEKRSEHLANGVSTEHGYEAETLRLIRLTSRQGTHMLQDLNYEYDPMGNVLYIKDLAQPERYWRNQKVSAHSAFEYDTLYQMTHSTGREMANNATNEWLATLPPPVTDDSWTRYNRSYRYDRGDNLTRIRHTAPAANHSFTRDMTVSQYSNRAVIAALTDDPEHVDALFSPQGQQRYLQPGQVLHWNTRGELSQATPVTRPGNDSDIELYRYGADARRIRKIRRSHTRNTVVQSAVVYLPGLEIRTTTIDDVQKECLHIVTLGQVRIMHWQSGLPDGIDNDHVRYSLTNLVGSHELELDDRGALISREEFYPYGGRALWSTSTPGAADLKIARYSGKERDATGLYYYGYRYYQPWAGRWLSSDPAGTVDGPNLYRMARNNPASLIDSDGRVASLACVDSANGARFDELIDAEVARLPMRAIKKAIQMIWIGTAPLSEKNSALSRDTARMNSDYATHVWFDSAIKGHEAALESMRQQFDSSAIRLQDIRSARWLSDARKHPSFGLYEQATAERKYAQASDLLRLMLLKYEGGVYKDIDDRQEHPFGALEFPGGLGVNVESHMIGYGDLIGNSPIAAVEGHPVIEQMLENAVARVEGGEQDIFRIAGPRAFTTTLYHHYRGMAPADFNLKLDLFTAHKRRLVGKNANLSLDNIAALHRPYRQIRGLGKFISNGGDHSWAR</sequence>
<proteinExistence type="predicted"/>
<dbReference type="OrthoDB" id="7056038at2"/>
<dbReference type="InterPro" id="IPR022385">
    <property type="entry name" value="Rhs_assc_core"/>
</dbReference>
<dbReference type="InterPro" id="IPR007577">
    <property type="entry name" value="GlycoTrfase_DXD_sugar-bd_CS"/>
</dbReference>
<dbReference type="PANTHER" id="PTHR32305:SF15">
    <property type="entry name" value="PROTEIN RHSA-RELATED"/>
    <property type="match status" value="1"/>
</dbReference>
<dbReference type="AlphaFoldDB" id="A0A239EU47"/>
<dbReference type="InterPro" id="IPR050708">
    <property type="entry name" value="T6SS_VgrG/RHS"/>
</dbReference>
<accession>A0A239EU47</accession>
<evidence type="ECO:0000313" key="2">
    <source>
        <dbReference type="Proteomes" id="UP000198407"/>
    </source>
</evidence>
<dbReference type="Pfam" id="PF04488">
    <property type="entry name" value="Gly_transf_sug"/>
    <property type="match status" value="1"/>
</dbReference>
<organism evidence="1 2">
    <name type="scientific">Pseudomonas japonica</name>
    <dbReference type="NCBI Taxonomy" id="256466"/>
    <lineage>
        <taxon>Bacteria</taxon>
        <taxon>Pseudomonadati</taxon>
        <taxon>Pseudomonadota</taxon>
        <taxon>Gammaproteobacteria</taxon>
        <taxon>Pseudomonadales</taxon>
        <taxon>Pseudomonadaceae</taxon>
        <taxon>Pseudomonas</taxon>
    </lineage>
</organism>
<evidence type="ECO:0000313" key="1">
    <source>
        <dbReference type="EMBL" id="SNS47951.1"/>
    </source>
</evidence>
<keyword evidence="2" id="KW-1185">Reference proteome</keyword>
<dbReference type="InterPro" id="IPR041508">
    <property type="entry name" value="TcC-like_repeat"/>
</dbReference>
<dbReference type="RefSeq" id="WP_084702706.1">
    <property type="nucleotide sequence ID" value="NZ_FZOL01000008.1"/>
</dbReference>
<dbReference type="InterPro" id="IPR029044">
    <property type="entry name" value="Nucleotide-diphossugar_trans"/>
</dbReference>
<dbReference type="NCBIfam" id="TIGR03696">
    <property type="entry name" value="Rhs_assc_core"/>
    <property type="match status" value="1"/>
</dbReference>
<gene>
    <name evidence="1" type="ORF">SAMN05444352_108166</name>
</gene>
<protein>
    <submittedName>
        <fullName evidence="1">Insecticidal toxin complex protein TccC</fullName>
    </submittedName>
</protein>
<name>A0A239EU47_9PSED</name>
<dbReference type="PANTHER" id="PTHR32305">
    <property type="match status" value="1"/>
</dbReference>
<dbReference type="Proteomes" id="UP000198407">
    <property type="component" value="Unassembled WGS sequence"/>
</dbReference>
<dbReference type="Gene3D" id="2.180.10.10">
    <property type="entry name" value="RHS repeat-associated core"/>
    <property type="match status" value="1"/>
</dbReference>
<dbReference type="Pfam" id="PF18807">
    <property type="entry name" value="TTc_toxin_rep"/>
    <property type="match status" value="1"/>
</dbReference>
<dbReference type="STRING" id="1215104.GCA_000730585_02970"/>
<dbReference type="SUPFAM" id="SSF53448">
    <property type="entry name" value="Nucleotide-diphospho-sugar transferases"/>
    <property type="match status" value="1"/>
</dbReference>
<dbReference type="EMBL" id="FZOL01000008">
    <property type="protein sequence ID" value="SNS47951.1"/>
    <property type="molecule type" value="Genomic_DNA"/>
</dbReference>